<dbReference type="Proteomes" id="UP000799779">
    <property type="component" value="Unassembled WGS sequence"/>
</dbReference>
<organism evidence="1 2">
    <name type="scientific">Amniculicola lignicola CBS 123094</name>
    <dbReference type="NCBI Taxonomy" id="1392246"/>
    <lineage>
        <taxon>Eukaryota</taxon>
        <taxon>Fungi</taxon>
        <taxon>Dikarya</taxon>
        <taxon>Ascomycota</taxon>
        <taxon>Pezizomycotina</taxon>
        <taxon>Dothideomycetes</taxon>
        <taxon>Pleosporomycetidae</taxon>
        <taxon>Pleosporales</taxon>
        <taxon>Amniculicolaceae</taxon>
        <taxon>Amniculicola</taxon>
    </lineage>
</organism>
<dbReference type="AlphaFoldDB" id="A0A6A5WYJ6"/>
<reference evidence="1" key="1">
    <citation type="journal article" date="2020" name="Stud. Mycol.">
        <title>101 Dothideomycetes genomes: a test case for predicting lifestyles and emergence of pathogens.</title>
        <authorList>
            <person name="Haridas S."/>
            <person name="Albert R."/>
            <person name="Binder M."/>
            <person name="Bloem J."/>
            <person name="Labutti K."/>
            <person name="Salamov A."/>
            <person name="Andreopoulos B."/>
            <person name="Baker S."/>
            <person name="Barry K."/>
            <person name="Bills G."/>
            <person name="Bluhm B."/>
            <person name="Cannon C."/>
            <person name="Castanera R."/>
            <person name="Culley D."/>
            <person name="Daum C."/>
            <person name="Ezra D."/>
            <person name="Gonzalez J."/>
            <person name="Henrissat B."/>
            <person name="Kuo A."/>
            <person name="Liang C."/>
            <person name="Lipzen A."/>
            <person name="Lutzoni F."/>
            <person name="Magnuson J."/>
            <person name="Mondo S."/>
            <person name="Nolan M."/>
            <person name="Ohm R."/>
            <person name="Pangilinan J."/>
            <person name="Park H.-J."/>
            <person name="Ramirez L."/>
            <person name="Alfaro M."/>
            <person name="Sun H."/>
            <person name="Tritt A."/>
            <person name="Yoshinaga Y."/>
            <person name="Zwiers L.-H."/>
            <person name="Turgeon B."/>
            <person name="Goodwin S."/>
            <person name="Spatafora J."/>
            <person name="Crous P."/>
            <person name="Grigoriev I."/>
        </authorList>
    </citation>
    <scope>NUCLEOTIDE SEQUENCE</scope>
    <source>
        <strain evidence="1">CBS 123094</strain>
    </source>
</reference>
<gene>
    <name evidence="1" type="ORF">P154DRAFT_588888</name>
</gene>
<evidence type="ECO:0000313" key="2">
    <source>
        <dbReference type="Proteomes" id="UP000799779"/>
    </source>
</evidence>
<accession>A0A6A5WYJ6</accession>
<sequence length="118" mass="12820">MLASLFPRITSSGPFIGFPPFPVVFGSVVYTHFFPSVFQYWKTSHGKEQCDRRLYISPIFCSRAKLCDPSGVTTPEILKSGKMLAIAGSVAATNNALIGLPCGKSRRRVTGDIAIPPK</sequence>
<dbReference type="EMBL" id="ML977569">
    <property type="protein sequence ID" value="KAF2004155.1"/>
    <property type="molecule type" value="Genomic_DNA"/>
</dbReference>
<name>A0A6A5WYJ6_9PLEO</name>
<keyword evidence="2" id="KW-1185">Reference proteome</keyword>
<evidence type="ECO:0000313" key="1">
    <source>
        <dbReference type="EMBL" id="KAF2004155.1"/>
    </source>
</evidence>
<protein>
    <submittedName>
        <fullName evidence="1">Uncharacterized protein</fullName>
    </submittedName>
</protein>
<proteinExistence type="predicted"/>